<reference evidence="2" key="1">
    <citation type="submission" date="2017-09" db="EMBL/GenBank/DDBJ databases">
        <title>Depth-based differentiation of microbial function through sediment-hosted aquifers and enrichment of novel symbionts in the deep terrestrial subsurface.</title>
        <authorList>
            <person name="Probst A.J."/>
            <person name="Ladd B."/>
            <person name="Jarett J.K."/>
            <person name="Geller-Mcgrath D.E."/>
            <person name="Sieber C.M.K."/>
            <person name="Emerson J.B."/>
            <person name="Anantharaman K."/>
            <person name="Thomas B.C."/>
            <person name="Malmstrom R."/>
            <person name="Stieglmeier M."/>
            <person name="Klingl A."/>
            <person name="Woyke T."/>
            <person name="Ryan C.M."/>
            <person name="Banfield J.F."/>
        </authorList>
    </citation>
    <scope>NUCLEOTIDE SEQUENCE [LARGE SCALE GENOMIC DNA]</scope>
</reference>
<dbReference type="SUPFAM" id="SSF51182">
    <property type="entry name" value="RmlC-like cupins"/>
    <property type="match status" value="1"/>
</dbReference>
<gene>
    <name evidence="1" type="ORF">COU47_00800</name>
</gene>
<proteinExistence type="predicted"/>
<accession>A0A2H0TEI4</accession>
<evidence type="ECO:0008006" key="3">
    <source>
        <dbReference type="Google" id="ProtNLM"/>
    </source>
</evidence>
<dbReference type="InterPro" id="IPR014710">
    <property type="entry name" value="RmlC-like_jellyroll"/>
</dbReference>
<dbReference type="Gene3D" id="2.60.120.10">
    <property type="entry name" value="Jelly Rolls"/>
    <property type="match status" value="1"/>
</dbReference>
<organism evidence="1 2">
    <name type="scientific">Candidatus Niyogibacteria bacterium CG10_big_fil_rev_8_21_14_0_10_46_36</name>
    <dbReference type="NCBI Taxonomy" id="1974726"/>
    <lineage>
        <taxon>Bacteria</taxon>
        <taxon>Candidatus Niyogiibacteriota</taxon>
    </lineage>
</organism>
<evidence type="ECO:0000313" key="1">
    <source>
        <dbReference type="EMBL" id="PIR69956.1"/>
    </source>
</evidence>
<comment type="caution">
    <text evidence="1">The sequence shown here is derived from an EMBL/GenBank/DDBJ whole genome shotgun (WGS) entry which is preliminary data.</text>
</comment>
<protein>
    <recommendedName>
        <fullName evidence="3">Cupin 2 conserved barrel domain-containing protein</fullName>
    </recommendedName>
</protein>
<dbReference type="EMBL" id="PFCO01000001">
    <property type="protein sequence ID" value="PIR69956.1"/>
    <property type="molecule type" value="Genomic_DNA"/>
</dbReference>
<evidence type="ECO:0000313" key="2">
    <source>
        <dbReference type="Proteomes" id="UP000231503"/>
    </source>
</evidence>
<dbReference type="Proteomes" id="UP000231503">
    <property type="component" value="Unassembled WGS sequence"/>
</dbReference>
<dbReference type="InterPro" id="IPR011051">
    <property type="entry name" value="RmlC_Cupin_sf"/>
</dbReference>
<dbReference type="AlphaFoldDB" id="A0A2H0TEI4"/>
<sequence length="251" mass="28063">MIERIFPSAADKEHLRKAGIHPESIEDDFFDYSGVLVQKPWGHEYLFFKNDAVAIWMLFIQPQAQTSMHCHPNKQTSVTVLSGEAECSTLERSLYMSAGKGLLLEKGVFHSTKALSPKGIYVLETETPTNKKDLVRLRDSYGREGKGYEGKESFTSSNEHSLTLPILADSPHIQMGDCSISKKIYAHTDALSKDAPNMQNASVTILAGEIAHTKKEYSMKPGDVVWGGDLQNIKEYHIPKEIELLLISKTH</sequence>
<name>A0A2H0TEI4_9BACT</name>